<evidence type="ECO:0000256" key="1">
    <source>
        <dbReference type="SAM" id="Phobius"/>
    </source>
</evidence>
<proteinExistence type="predicted"/>
<dbReference type="AlphaFoldDB" id="A0A9I9E180"/>
<keyword evidence="1" id="KW-0472">Membrane</keyword>
<dbReference type="Gramene" id="MELO3C027160.2.1">
    <property type="protein sequence ID" value="MELO3C027160.2.1"/>
    <property type="gene ID" value="MELO3C027160.2"/>
</dbReference>
<name>A0A9I9E180_CUCME</name>
<organism evidence="2">
    <name type="scientific">Cucumis melo</name>
    <name type="common">Muskmelon</name>
    <dbReference type="NCBI Taxonomy" id="3656"/>
    <lineage>
        <taxon>Eukaryota</taxon>
        <taxon>Viridiplantae</taxon>
        <taxon>Streptophyta</taxon>
        <taxon>Embryophyta</taxon>
        <taxon>Tracheophyta</taxon>
        <taxon>Spermatophyta</taxon>
        <taxon>Magnoliopsida</taxon>
        <taxon>eudicotyledons</taxon>
        <taxon>Gunneridae</taxon>
        <taxon>Pentapetalae</taxon>
        <taxon>rosids</taxon>
        <taxon>fabids</taxon>
        <taxon>Cucurbitales</taxon>
        <taxon>Cucurbitaceae</taxon>
        <taxon>Benincaseae</taxon>
        <taxon>Cucumis</taxon>
    </lineage>
</organism>
<protein>
    <submittedName>
        <fullName evidence="2">Uncharacterized protein</fullName>
    </submittedName>
</protein>
<accession>A0A9I9E180</accession>
<sequence length="67" mass="7360">TERGQQGISRPEGRRFGAFNLVRRTQGFLAVGGLPRIILIFLLSLKIIKFGGSANVLRTTTSYALPQ</sequence>
<keyword evidence="1" id="KW-0812">Transmembrane</keyword>
<evidence type="ECO:0000313" key="2">
    <source>
        <dbReference type="EnsemblPlants" id="MELO3C027160.2.1"/>
    </source>
</evidence>
<dbReference type="EnsemblPlants" id="MELO3C027160.2.1">
    <property type="protein sequence ID" value="MELO3C027160.2.1"/>
    <property type="gene ID" value="MELO3C027160.2"/>
</dbReference>
<keyword evidence="1" id="KW-1133">Transmembrane helix</keyword>
<feature type="transmembrane region" description="Helical" evidence="1">
    <location>
        <begin position="28"/>
        <end position="48"/>
    </location>
</feature>
<reference evidence="2" key="1">
    <citation type="submission" date="2023-03" db="UniProtKB">
        <authorList>
            <consortium name="EnsemblPlants"/>
        </authorList>
    </citation>
    <scope>IDENTIFICATION</scope>
</reference>